<gene>
    <name evidence="1" type="ORF">JHE00_00305</name>
</gene>
<protein>
    <submittedName>
        <fullName evidence="1">DUF1684 domain-containing protein</fullName>
    </submittedName>
</protein>
<accession>A0A934QMX7</accession>
<dbReference type="Proteomes" id="UP000635245">
    <property type="component" value="Unassembled WGS sequence"/>
</dbReference>
<dbReference type="PANTHER" id="PTHR41913:SF1">
    <property type="entry name" value="DUF1684 DOMAIN-CONTAINING PROTEIN"/>
    <property type="match status" value="1"/>
</dbReference>
<dbReference type="InterPro" id="IPR012467">
    <property type="entry name" value="DUF1684"/>
</dbReference>
<proteinExistence type="predicted"/>
<evidence type="ECO:0000313" key="1">
    <source>
        <dbReference type="EMBL" id="MBK1782746.1"/>
    </source>
</evidence>
<name>A0A934QMX7_9PSEU</name>
<comment type="caution">
    <text evidence="1">The sequence shown here is derived from an EMBL/GenBank/DDBJ whole genome shotgun (WGS) entry which is preliminary data.</text>
</comment>
<dbReference type="AlphaFoldDB" id="A0A934QMX7"/>
<dbReference type="PANTHER" id="PTHR41913">
    <property type="entry name" value="DUF1684 DOMAIN-CONTAINING PROTEIN"/>
    <property type="match status" value="1"/>
</dbReference>
<dbReference type="RefSeq" id="WP_200313537.1">
    <property type="nucleotide sequence ID" value="NZ_JAENJH010000001.1"/>
</dbReference>
<evidence type="ECO:0000313" key="2">
    <source>
        <dbReference type="Proteomes" id="UP000635245"/>
    </source>
</evidence>
<keyword evidence="2" id="KW-1185">Reference proteome</keyword>
<dbReference type="Pfam" id="PF07920">
    <property type="entry name" value="DUF1684"/>
    <property type="match status" value="1"/>
</dbReference>
<organism evidence="1 2">
    <name type="scientific">Prauserella cavernicola</name>
    <dbReference type="NCBI Taxonomy" id="2800127"/>
    <lineage>
        <taxon>Bacteria</taxon>
        <taxon>Bacillati</taxon>
        <taxon>Actinomycetota</taxon>
        <taxon>Actinomycetes</taxon>
        <taxon>Pseudonocardiales</taxon>
        <taxon>Pseudonocardiaceae</taxon>
        <taxon>Prauserella</taxon>
    </lineage>
</organism>
<dbReference type="EMBL" id="JAENJH010000001">
    <property type="protein sequence ID" value="MBK1782746.1"/>
    <property type="molecule type" value="Genomic_DNA"/>
</dbReference>
<reference evidence="1" key="1">
    <citation type="submission" date="2020-12" db="EMBL/GenBank/DDBJ databases">
        <title>Prauserella sp. ASG 168, a novel actinomycete isolated from cave rock.</title>
        <authorList>
            <person name="Suriyachadkun C."/>
        </authorList>
    </citation>
    <scope>NUCLEOTIDE SEQUENCE</scope>
    <source>
        <strain evidence="1">ASG 168</strain>
    </source>
</reference>
<sequence>MMTTTLDTGLAGEWLGWRADREQGLRDPYGWLSLAGLHWLDEQARTFDGIPGAWSASPRAARVTATADEGLIVEDLLLDGTTQLSTSEGASALFAEAGGLRLELLRRDGRYAIRVRDPHSPALGAFSGVSAFAYDPGWVVPARFVLFTPPPVMRAETAQPGLRRRREVVGELRVELGGTEYALAATAGRGSDLSVAFTDATRGSVTAPWRTLAVRRPRAGRAVLDFNRALNPPSAFTPFGTCIRPPAGNALPFAVEAGERAPS</sequence>